<gene>
    <name evidence="1" type="ORF">VTL71DRAFT_3344</name>
</gene>
<dbReference type="EMBL" id="JAZHXI010000012">
    <property type="protein sequence ID" value="KAL2065674.1"/>
    <property type="molecule type" value="Genomic_DNA"/>
</dbReference>
<protein>
    <submittedName>
        <fullName evidence="1">Uncharacterized protein</fullName>
    </submittedName>
</protein>
<accession>A0ABR4C8T0</accession>
<dbReference type="Proteomes" id="UP001595075">
    <property type="component" value="Unassembled WGS sequence"/>
</dbReference>
<evidence type="ECO:0000313" key="2">
    <source>
        <dbReference type="Proteomes" id="UP001595075"/>
    </source>
</evidence>
<comment type="caution">
    <text evidence="1">The sequence shown here is derived from an EMBL/GenBank/DDBJ whole genome shotgun (WGS) entry which is preliminary data.</text>
</comment>
<organism evidence="1 2">
    <name type="scientific">Oculimacula yallundae</name>
    <dbReference type="NCBI Taxonomy" id="86028"/>
    <lineage>
        <taxon>Eukaryota</taxon>
        <taxon>Fungi</taxon>
        <taxon>Dikarya</taxon>
        <taxon>Ascomycota</taxon>
        <taxon>Pezizomycotina</taxon>
        <taxon>Leotiomycetes</taxon>
        <taxon>Helotiales</taxon>
        <taxon>Ploettnerulaceae</taxon>
        <taxon>Oculimacula</taxon>
    </lineage>
</organism>
<evidence type="ECO:0000313" key="1">
    <source>
        <dbReference type="EMBL" id="KAL2065674.1"/>
    </source>
</evidence>
<sequence>MASAYSISKGKKASESTKLTAYIYTAPGPTERLCVAPNVTDGVDQRISDLQNESAPSTCIFLHLRTARSFPPGLVTPTSIEISTFETSTTFLALWSSGTILASGYSLSLSTQTCERSRVQSPAEP</sequence>
<reference evidence="1 2" key="1">
    <citation type="journal article" date="2024" name="Commun. Biol.">
        <title>Comparative genomic analysis of thermophilic fungi reveals convergent evolutionary adaptations and gene losses.</title>
        <authorList>
            <person name="Steindorff A.S."/>
            <person name="Aguilar-Pontes M.V."/>
            <person name="Robinson A.J."/>
            <person name="Andreopoulos B."/>
            <person name="LaButti K."/>
            <person name="Kuo A."/>
            <person name="Mondo S."/>
            <person name="Riley R."/>
            <person name="Otillar R."/>
            <person name="Haridas S."/>
            <person name="Lipzen A."/>
            <person name="Grimwood J."/>
            <person name="Schmutz J."/>
            <person name="Clum A."/>
            <person name="Reid I.D."/>
            <person name="Moisan M.C."/>
            <person name="Butler G."/>
            <person name="Nguyen T.T.M."/>
            <person name="Dewar K."/>
            <person name="Conant G."/>
            <person name="Drula E."/>
            <person name="Henrissat B."/>
            <person name="Hansel C."/>
            <person name="Singer S."/>
            <person name="Hutchinson M.I."/>
            <person name="de Vries R.P."/>
            <person name="Natvig D.O."/>
            <person name="Powell A.J."/>
            <person name="Tsang A."/>
            <person name="Grigoriev I.V."/>
        </authorList>
    </citation>
    <scope>NUCLEOTIDE SEQUENCE [LARGE SCALE GENOMIC DNA]</scope>
    <source>
        <strain evidence="1 2">CBS 494.80</strain>
    </source>
</reference>
<name>A0ABR4C8T0_9HELO</name>
<proteinExistence type="predicted"/>
<keyword evidence="2" id="KW-1185">Reference proteome</keyword>